<evidence type="ECO:0000313" key="3">
    <source>
        <dbReference type="EMBL" id="OIQ50429.1"/>
    </source>
</evidence>
<feature type="compositionally biased region" description="Basic and acidic residues" evidence="1">
    <location>
        <begin position="109"/>
        <end position="118"/>
    </location>
</feature>
<evidence type="ECO:0000259" key="2">
    <source>
        <dbReference type="Pfam" id="PF02120"/>
    </source>
</evidence>
<dbReference type="OrthoDB" id="5468982at2"/>
<dbReference type="AlphaFoldDB" id="A0A1J5MUY6"/>
<feature type="region of interest" description="Disordered" evidence="1">
    <location>
        <begin position="74"/>
        <end position="118"/>
    </location>
</feature>
<feature type="compositionally biased region" description="Low complexity" evidence="1">
    <location>
        <begin position="409"/>
        <end position="420"/>
    </location>
</feature>
<accession>A0A1J5MUY6</accession>
<gene>
    <name evidence="3" type="ORF">BerOc1_02361</name>
</gene>
<dbReference type="RefSeq" id="WP_071545870.1">
    <property type="nucleotide sequence ID" value="NZ_LKAQ01000004.1"/>
</dbReference>
<dbReference type="EMBL" id="LKAQ01000004">
    <property type="protein sequence ID" value="OIQ50429.1"/>
    <property type="molecule type" value="Genomic_DNA"/>
</dbReference>
<dbReference type="InterPro" id="IPR038610">
    <property type="entry name" value="FliK-like_C_sf"/>
</dbReference>
<reference evidence="3 4" key="1">
    <citation type="submission" date="2015-09" db="EMBL/GenBank/DDBJ databases">
        <title>Genome of Desulfovibrio dechloracetivorans BerOc1, a mercury methylating strain isolated from highly hydrocarbons and metals contaminated coastal sediments.</title>
        <authorList>
            <person name="Goni Urriza M."/>
            <person name="Gassie C."/>
            <person name="Bouchez O."/>
            <person name="Klopp C."/>
            <person name="Ranchou-Peyruse A."/>
            <person name="Remy G."/>
        </authorList>
    </citation>
    <scope>NUCLEOTIDE SEQUENCE [LARGE SCALE GENOMIC DNA]</scope>
    <source>
        <strain evidence="3 4">BerOc1</strain>
    </source>
</reference>
<comment type="caution">
    <text evidence="3">The sequence shown here is derived from an EMBL/GenBank/DDBJ whole genome shotgun (WGS) entry which is preliminary data.</text>
</comment>
<dbReference type="Gene3D" id="3.30.750.140">
    <property type="match status" value="1"/>
</dbReference>
<keyword evidence="3" id="KW-0969">Cilium</keyword>
<dbReference type="Proteomes" id="UP000181901">
    <property type="component" value="Unassembled WGS sequence"/>
</dbReference>
<dbReference type="InterPro" id="IPR021136">
    <property type="entry name" value="Flagellar_hook_control-like_C"/>
</dbReference>
<dbReference type="Pfam" id="PF02120">
    <property type="entry name" value="Flg_hook"/>
    <property type="match status" value="1"/>
</dbReference>
<feature type="region of interest" description="Disordered" evidence="1">
    <location>
        <begin position="22"/>
        <end position="42"/>
    </location>
</feature>
<keyword evidence="4" id="KW-1185">Reference proteome</keyword>
<organism evidence="3 4">
    <name type="scientific">Pseudodesulfovibrio hydrargyri</name>
    <dbReference type="NCBI Taxonomy" id="2125990"/>
    <lineage>
        <taxon>Bacteria</taxon>
        <taxon>Pseudomonadati</taxon>
        <taxon>Thermodesulfobacteriota</taxon>
        <taxon>Desulfovibrionia</taxon>
        <taxon>Desulfovibrionales</taxon>
        <taxon>Desulfovibrionaceae</taxon>
    </lineage>
</organism>
<protein>
    <submittedName>
        <fullName evidence="3">Flagellar hook-length control protein FliK</fullName>
    </submittedName>
</protein>
<feature type="compositionally biased region" description="Basic and acidic residues" evidence="1">
    <location>
        <begin position="370"/>
        <end position="408"/>
    </location>
</feature>
<feature type="compositionally biased region" description="Polar residues" evidence="1">
    <location>
        <begin position="22"/>
        <end position="34"/>
    </location>
</feature>
<proteinExistence type="predicted"/>
<keyword evidence="3" id="KW-0282">Flagellum</keyword>
<keyword evidence="3" id="KW-0966">Cell projection</keyword>
<dbReference type="CDD" id="cd17470">
    <property type="entry name" value="T3SS_Flik_C"/>
    <property type="match status" value="1"/>
</dbReference>
<name>A0A1J5MUY6_9BACT</name>
<feature type="region of interest" description="Disordered" evidence="1">
    <location>
        <begin position="335"/>
        <end position="426"/>
    </location>
</feature>
<evidence type="ECO:0000256" key="1">
    <source>
        <dbReference type="SAM" id="MobiDB-lite"/>
    </source>
</evidence>
<sequence>MQNIPGTAAEAASEAARLIKLATSSKGKGANQSAIADAKDDKRTRFADLFNEHTEMVEDELSMTPVTSEQQMLDSAPGIMEDEEEKKTVNAAGTAAPKADPAAEDEEKNLETRMTGEDLDGVRDDLKEYGMSDEEIAAIEDKVNSEEGMTWGQFVSTVAKKIAASRKTEMNDEQKASLAGFFGKLGFTTQESSKLIEQMKKGNFDQVMKQVEAKVAAMPADQQAMFTKDEVEAFVSSMGLSKEFVTRIQELFSTNTLPKEMKQAFTLINQELAGLDKKDQKLVKAVGKAFASIMGDAHKATSAAMQVDQAVDLKPRVAEEKGDADVRDELAQAFRERKDAQSENTVRRQARQSAADKAGIKTDSTVQDQAADKGLDPEAEHDRKWGNFFDKVREDGSQAKDSSAKVKTEATASTTKTALSEQATAGNSTTKAWEKVSAPKVMKQVDQAVLKTLNNGGKQLTLQLTPENLGKLSIVLSVHGKEVSASIRAENADAHKIISDNLHIIKQSLESQGLKVDKLDVQTGLADNQSFHNWFGESEHNLSREREAMIAMRNHMRSMRAQDSGAMAREVQSVGERVITSDQGLHLIA</sequence>
<feature type="domain" description="Flagellar hook-length control protein-like C-terminal" evidence="2">
    <location>
        <begin position="449"/>
        <end position="529"/>
    </location>
</feature>
<evidence type="ECO:0000313" key="4">
    <source>
        <dbReference type="Proteomes" id="UP000181901"/>
    </source>
</evidence>